<organism evidence="1 2">
    <name type="scientific">Fibrella rubiginis</name>
    <dbReference type="NCBI Taxonomy" id="2817060"/>
    <lineage>
        <taxon>Bacteria</taxon>
        <taxon>Pseudomonadati</taxon>
        <taxon>Bacteroidota</taxon>
        <taxon>Cytophagia</taxon>
        <taxon>Cytophagales</taxon>
        <taxon>Spirosomataceae</taxon>
        <taxon>Fibrella</taxon>
    </lineage>
</organism>
<evidence type="ECO:0000313" key="2">
    <source>
        <dbReference type="Proteomes" id="UP000664034"/>
    </source>
</evidence>
<reference evidence="1" key="1">
    <citation type="submission" date="2021-03" db="EMBL/GenBank/DDBJ databases">
        <title>Fibrella sp. HMF5335 genome sequencing and assembly.</title>
        <authorList>
            <person name="Kang H."/>
            <person name="Kim H."/>
            <person name="Bae S."/>
            <person name="Joh K."/>
        </authorList>
    </citation>
    <scope>NUCLEOTIDE SEQUENCE</scope>
    <source>
        <strain evidence="1">HMF5335</strain>
    </source>
</reference>
<sequence length="64" mass="7254">MAIQISGFMSRKQLSTVYKTSPKTFTKSLVFHFKGEFTGIRLFSPDQVARIVAVLGPWDMTIED</sequence>
<proteinExistence type="predicted"/>
<dbReference type="Proteomes" id="UP000664034">
    <property type="component" value="Unassembled WGS sequence"/>
</dbReference>
<dbReference type="EMBL" id="JAFMYV010000001">
    <property type="protein sequence ID" value="MBO0935086.1"/>
    <property type="molecule type" value="Genomic_DNA"/>
</dbReference>
<dbReference type="AlphaFoldDB" id="A0A939GB18"/>
<comment type="caution">
    <text evidence="1">The sequence shown here is derived from an EMBL/GenBank/DDBJ whole genome shotgun (WGS) entry which is preliminary data.</text>
</comment>
<dbReference type="RefSeq" id="WP_207362657.1">
    <property type="nucleotide sequence ID" value="NZ_JAFMYV010000001.1"/>
</dbReference>
<protein>
    <submittedName>
        <fullName evidence="1">Uncharacterized protein</fullName>
    </submittedName>
</protein>
<name>A0A939GB18_9BACT</name>
<keyword evidence="2" id="KW-1185">Reference proteome</keyword>
<gene>
    <name evidence="1" type="ORF">J2I47_00870</name>
</gene>
<evidence type="ECO:0000313" key="1">
    <source>
        <dbReference type="EMBL" id="MBO0935086.1"/>
    </source>
</evidence>
<accession>A0A939GB18</accession>